<gene>
    <name evidence="2" type="ORF">F4692_002429</name>
</gene>
<evidence type="ECO:0000313" key="3">
    <source>
        <dbReference type="Proteomes" id="UP000549911"/>
    </source>
</evidence>
<sequence>MRERGWVRDSLVALGIFVTSLVVGAAVIVGGLVLAVRTFGNHADPATGPSAADLLVVGGRLRCDRRVTEEPEPVMHDEPSALLLCADREGTVPWTAPADVVEGDLLPLLRVLAELEPAPPDPRECTYQGGPAYDLLIRYSSTTYARVHGDTGGCGVVTTNGNDFLGADRLLDAALDLVEEHRASARPPDRVAPRRLSCDRTLTDVGPVVSLTGRPGQLVRAVSCWQPSAGELGRWRQASISARAVRVLARDVDRHAEPSGDTLDLRCPGGPRRAYLQHLVGQTVWGDVVVVHGECGRFTVLDGRPGGRNTAVWRPAPRSQRILDALRR</sequence>
<proteinExistence type="predicted"/>
<accession>A0A7Y9H3J5</accession>
<keyword evidence="3" id="KW-1185">Reference proteome</keyword>
<name>A0A7Y9H3J5_9ACTN</name>
<organism evidence="2 3">
    <name type="scientific">Nocardioides cavernae</name>
    <dbReference type="NCBI Taxonomy" id="1921566"/>
    <lineage>
        <taxon>Bacteria</taxon>
        <taxon>Bacillati</taxon>
        <taxon>Actinomycetota</taxon>
        <taxon>Actinomycetes</taxon>
        <taxon>Propionibacteriales</taxon>
        <taxon>Nocardioidaceae</taxon>
        <taxon>Nocardioides</taxon>
    </lineage>
</organism>
<keyword evidence="1" id="KW-1133">Transmembrane helix</keyword>
<comment type="caution">
    <text evidence="2">The sequence shown here is derived from an EMBL/GenBank/DDBJ whole genome shotgun (WGS) entry which is preliminary data.</text>
</comment>
<dbReference type="EMBL" id="JACCBW010000002">
    <property type="protein sequence ID" value="NYE37296.1"/>
    <property type="molecule type" value="Genomic_DNA"/>
</dbReference>
<protein>
    <submittedName>
        <fullName evidence="2">Uncharacterized protein</fullName>
    </submittedName>
</protein>
<dbReference type="Proteomes" id="UP000549911">
    <property type="component" value="Unassembled WGS sequence"/>
</dbReference>
<dbReference type="RefSeq" id="WP_179619862.1">
    <property type="nucleotide sequence ID" value="NZ_JACCBW010000002.1"/>
</dbReference>
<reference evidence="2 3" key="2">
    <citation type="submission" date="2020-08" db="EMBL/GenBank/DDBJ databases">
        <title>The Agave Microbiome: Exploring the role of microbial communities in plant adaptations to desert environments.</title>
        <authorList>
            <person name="Partida-Martinez L.P."/>
        </authorList>
    </citation>
    <scope>NUCLEOTIDE SEQUENCE [LARGE SCALE GENOMIC DNA]</scope>
    <source>
        <strain evidence="2 3">AT2.17</strain>
    </source>
</reference>
<feature type="transmembrane region" description="Helical" evidence="1">
    <location>
        <begin position="12"/>
        <end position="36"/>
    </location>
</feature>
<evidence type="ECO:0000256" key="1">
    <source>
        <dbReference type="SAM" id="Phobius"/>
    </source>
</evidence>
<dbReference type="AlphaFoldDB" id="A0A7Y9H3J5"/>
<evidence type="ECO:0000313" key="2">
    <source>
        <dbReference type="EMBL" id="NYE37296.1"/>
    </source>
</evidence>
<reference evidence="2 3" key="1">
    <citation type="submission" date="2020-07" db="EMBL/GenBank/DDBJ databases">
        <authorList>
            <person name="Partida-Martinez L."/>
            <person name="Huntemann M."/>
            <person name="Clum A."/>
            <person name="Wang J."/>
            <person name="Palaniappan K."/>
            <person name="Ritter S."/>
            <person name="Chen I.-M."/>
            <person name="Stamatis D."/>
            <person name="Reddy T."/>
            <person name="O'Malley R."/>
            <person name="Daum C."/>
            <person name="Shapiro N."/>
            <person name="Ivanova N."/>
            <person name="Kyrpides N."/>
            <person name="Woyke T."/>
        </authorList>
    </citation>
    <scope>NUCLEOTIDE SEQUENCE [LARGE SCALE GENOMIC DNA]</scope>
    <source>
        <strain evidence="2 3">AT2.17</strain>
    </source>
</reference>
<keyword evidence="1" id="KW-0812">Transmembrane</keyword>
<keyword evidence="1" id="KW-0472">Membrane</keyword>